<proteinExistence type="predicted"/>
<dbReference type="SUPFAM" id="SSF46955">
    <property type="entry name" value="Putative DNA-binding domain"/>
    <property type="match status" value="2"/>
</dbReference>
<keyword evidence="2" id="KW-0805">Transcription regulation</keyword>
<dbReference type="AlphaFoldDB" id="A0A2V5K897"/>
<dbReference type="EMBL" id="QJVJ01000003">
    <property type="protein sequence ID" value="PYI55719.1"/>
    <property type="molecule type" value="Genomic_DNA"/>
</dbReference>
<feature type="domain" description="HTH merR-type" evidence="5">
    <location>
        <begin position="1"/>
        <end position="55"/>
    </location>
</feature>
<evidence type="ECO:0000313" key="7">
    <source>
        <dbReference type="Proteomes" id="UP000247476"/>
    </source>
</evidence>
<dbReference type="GO" id="GO:0003677">
    <property type="term" value="F:DNA binding"/>
    <property type="evidence" value="ECO:0007669"/>
    <property type="project" value="UniProtKB-KW"/>
</dbReference>
<feature type="domain" description="HTH merR-type" evidence="5">
    <location>
        <begin position="120"/>
        <end position="189"/>
    </location>
</feature>
<keyword evidence="4" id="KW-0804">Transcription</keyword>
<protein>
    <submittedName>
        <fullName evidence="6">Transcriptional regulator</fullName>
    </submittedName>
</protein>
<evidence type="ECO:0000313" key="6">
    <source>
        <dbReference type="EMBL" id="PYI55719.1"/>
    </source>
</evidence>
<evidence type="ECO:0000256" key="1">
    <source>
        <dbReference type="ARBA" id="ARBA00022491"/>
    </source>
</evidence>
<sequence>MQVRPIDVARKLNVSTSALRHYEEWGIVPPIERAPNGYRVYTEEHIAYFECIRAMNTGYGMTLTKEVMRLLQRKEADAALWKVNEAQAALHRDKTIAEKTIEVLETKQLEELDARGRQKWMTIGEVSEETNIPASAIRHWEKMGLLTLPRDPENGYRRFNRSQVRQILIIRTLRSAVYSLDIIKRVIKELDHNNVEQARKIARDSLEFLNRLNRNQLRGAHYLYRLCRLLHLVDDHWEFYA</sequence>
<keyword evidence="3" id="KW-0238">DNA-binding</keyword>
<comment type="caution">
    <text evidence="6">The sequence shown here is derived from an EMBL/GenBank/DDBJ whole genome shotgun (WGS) entry which is preliminary data.</text>
</comment>
<accession>A0A2V5K897</accession>
<dbReference type="PANTHER" id="PTHR30204">
    <property type="entry name" value="REDOX-CYCLING DRUG-SENSING TRANSCRIPTIONAL ACTIVATOR SOXR"/>
    <property type="match status" value="1"/>
</dbReference>
<dbReference type="PROSITE" id="PS50937">
    <property type="entry name" value="HTH_MERR_2"/>
    <property type="match status" value="2"/>
</dbReference>
<dbReference type="InterPro" id="IPR009061">
    <property type="entry name" value="DNA-bd_dom_put_sf"/>
</dbReference>
<evidence type="ECO:0000256" key="2">
    <source>
        <dbReference type="ARBA" id="ARBA00023015"/>
    </source>
</evidence>
<dbReference type="Pfam" id="PF00376">
    <property type="entry name" value="MerR"/>
    <property type="match status" value="1"/>
</dbReference>
<evidence type="ECO:0000256" key="4">
    <source>
        <dbReference type="ARBA" id="ARBA00023163"/>
    </source>
</evidence>
<dbReference type="Gene3D" id="1.10.1660.10">
    <property type="match status" value="2"/>
</dbReference>
<dbReference type="OrthoDB" id="122388at2"/>
<organism evidence="6 7">
    <name type="scientific">Paenibacillus flagellatus</name>
    <dbReference type="NCBI Taxonomy" id="2211139"/>
    <lineage>
        <taxon>Bacteria</taxon>
        <taxon>Bacillati</taxon>
        <taxon>Bacillota</taxon>
        <taxon>Bacilli</taxon>
        <taxon>Bacillales</taxon>
        <taxon>Paenibacillaceae</taxon>
        <taxon>Paenibacillus</taxon>
    </lineage>
</organism>
<reference evidence="6 7" key="1">
    <citation type="submission" date="2018-05" db="EMBL/GenBank/DDBJ databases">
        <title>Paenibacillus flagellatus sp. nov., isolated from selenium mineral soil.</title>
        <authorList>
            <person name="Dai X."/>
        </authorList>
    </citation>
    <scope>NUCLEOTIDE SEQUENCE [LARGE SCALE GENOMIC DNA]</scope>
    <source>
        <strain evidence="6 7">DXL2</strain>
    </source>
</reference>
<dbReference type="InterPro" id="IPR000551">
    <property type="entry name" value="MerR-type_HTH_dom"/>
</dbReference>
<gene>
    <name evidence="6" type="ORF">DLM86_08320</name>
</gene>
<evidence type="ECO:0000256" key="3">
    <source>
        <dbReference type="ARBA" id="ARBA00023125"/>
    </source>
</evidence>
<dbReference type="SMART" id="SM00422">
    <property type="entry name" value="HTH_MERR"/>
    <property type="match status" value="2"/>
</dbReference>
<keyword evidence="1" id="KW-0678">Repressor</keyword>
<dbReference type="PANTHER" id="PTHR30204:SF69">
    <property type="entry name" value="MERR-FAMILY TRANSCRIPTIONAL REGULATOR"/>
    <property type="match status" value="1"/>
</dbReference>
<dbReference type="RefSeq" id="WP_110839521.1">
    <property type="nucleotide sequence ID" value="NZ_QJVJ01000003.1"/>
</dbReference>
<evidence type="ECO:0000259" key="5">
    <source>
        <dbReference type="PROSITE" id="PS50937"/>
    </source>
</evidence>
<dbReference type="InterPro" id="IPR047057">
    <property type="entry name" value="MerR_fam"/>
</dbReference>
<dbReference type="Pfam" id="PF13411">
    <property type="entry name" value="MerR_1"/>
    <property type="match status" value="1"/>
</dbReference>
<keyword evidence="7" id="KW-1185">Reference proteome</keyword>
<name>A0A2V5K897_9BACL</name>
<dbReference type="Proteomes" id="UP000247476">
    <property type="component" value="Unassembled WGS sequence"/>
</dbReference>
<dbReference type="GO" id="GO:0003700">
    <property type="term" value="F:DNA-binding transcription factor activity"/>
    <property type="evidence" value="ECO:0007669"/>
    <property type="project" value="InterPro"/>
</dbReference>